<keyword evidence="2" id="KW-1185">Reference proteome</keyword>
<organism evidence="1 2">
    <name type="scientific">Puccinia coronata f. sp. avenae</name>
    <dbReference type="NCBI Taxonomy" id="200324"/>
    <lineage>
        <taxon>Eukaryota</taxon>
        <taxon>Fungi</taxon>
        <taxon>Dikarya</taxon>
        <taxon>Basidiomycota</taxon>
        <taxon>Pucciniomycotina</taxon>
        <taxon>Pucciniomycetes</taxon>
        <taxon>Pucciniales</taxon>
        <taxon>Pucciniaceae</taxon>
        <taxon>Puccinia</taxon>
    </lineage>
</organism>
<name>A0A2N5SFW3_9BASI</name>
<comment type="caution">
    <text evidence="1">The sequence shown here is derived from an EMBL/GenBank/DDBJ whole genome shotgun (WGS) entry which is preliminary data.</text>
</comment>
<protein>
    <submittedName>
        <fullName evidence="1">Uncharacterized protein</fullName>
    </submittedName>
</protein>
<accession>A0A2N5SFW3</accession>
<dbReference type="Proteomes" id="UP000235388">
    <property type="component" value="Unassembled WGS sequence"/>
</dbReference>
<dbReference type="EMBL" id="PGCJ01000993">
    <property type="protein sequence ID" value="PLW12114.1"/>
    <property type="molecule type" value="Genomic_DNA"/>
</dbReference>
<sequence>MSFHHQGVETSMICIHKIQVSRGPSCDIKPKITQVSDPSYRFDGLTWRIFTIPEEIHLQVLTLCTNDARITSPPMVDKPISSELLHTLEMVSDRLALYGATKS</sequence>
<reference evidence="1 2" key="1">
    <citation type="submission" date="2017-11" db="EMBL/GenBank/DDBJ databases">
        <title>De novo assembly and phasing of dikaryotic genomes from two isolates of Puccinia coronata f. sp. avenae, the causal agent of oat crown rust.</title>
        <authorList>
            <person name="Miller M.E."/>
            <person name="Zhang Y."/>
            <person name="Omidvar V."/>
            <person name="Sperschneider J."/>
            <person name="Schwessinger B."/>
            <person name="Raley C."/>
            <person name="Palmer J.M."/>
            <person name="Garnica D."/>
            <person name="Upadhyaya N."/>
            <person name="Rathjen J."/>
            <person name="Taylor J.M."/>
            <person name="Park R.F."/>
            <person name="Dodds P.N."/>
            <person name="Hirsch C.D."/>
            <person name="Kianian S.F."/>
            <person name="Figueroa M."/>
        </authorList>
    </citation>
    <scope>NUCLEOTIDE SEQUENCE [LARGE SCALE GENOMIC DNA]</scope>
    <source>
        <strain evidence="1">12NC29</strain>
    </source>
</reference>
<evidence type="ECO:0000313" key="1">
    <source>
        <dbReference type="EMBL" id="PLW12114.1"/>
    </source>
</evidence>
<evidence type="ECO:0000313" key="2">
    <source>
        <dbReference type="Proteomes" id="UP000235388"/>
    </source>
</evidence>
<gene>
    <name evidence="1" type="ORF">PCANC_19493</name>
</gene>
<dbReference type="AlphaFoldDB" id="A0A2N5SFW3"/>
<proteinExistence type="predicted"/>